<keyword evidence="9 12" id="KW-0357">Heparan sulfate</keyword>
<feature type="signal peptide" evidence="13">
    <location>
        <begin position="1"/>
        <end position="34"/>
    </location>
</feature>
<dbReference type="Proteomes" id="UP000000311">
    <property type="component" value="Unassembled WGS sequence"/>
</dbReference>
<dbReference type="GO" id="GO:0005886">
    <property type="term" value="C:plasma membrane"/>
    <property type="evidence" value="ECO:0007669"/>
    <property type="project" value="UniProtKB-SubCell"/>
</dbReference>
<evidence type="ECO:0000256" key="3">
    <source>
        <dbReference type="ARBA" id="ARBA00022475"/>
    </source>
</evidence>
<dbReference type="GO" id="GO:0016477">
    <property type="term" value="P:cell migration"/>
    <property type="evidence" value="ECO:0007669"/>
    <property type="project" value="TreeGrafter"/>
</dbReference>
<dbReference type="AlphaFoldDB" id="E2AL71"/>
<dbReference type="GO" id="GO:1905475">
    <property type="term" value="P:regulation of protein localization to membrane"/>
    <property type="evidence" value="ECO:0007669"/>
    <property type="project" value="TreeGrafter"/>
</dbReference>
<keyword evidence="7 12" id="KW-0472">Membrane</keyword>
<protein>
    <submittedName>
        <fullName evidence="14">Division abnormally delayed protein</fullName>
    </submittedName>
</protein>
<evidence type="ECO:0000256" key="13">
    <source>
        <dbReference type="SAM" id="SignalP"/>
    </source>
</evidence>
<dbReference type="STRING" id="104421.E2AL71"/>
<dbReference type="EMBL" id="GL440492">
    <property type="protein sequence ID" value="EFN65826.1"/>
    <property type="molecule type" value="Genomic_DNA"/>
</dbReference>
<dbReference type="GO" id="GO:0009986">
    <property type="term" value="C:cell surface"/>
    <property type="evidence" value="ECO:0007669"/>
    <property type="project" value="TreeGrafter"/>
</dbReference>
<keyword evidence="8" id="KW-0325">Glycoprotein</keyword>
<evidence type="ECO:0000256" key="11">
    <source>
        <dbReference type="RuleBase" id="RU003518"/>
    </source>
</evidence>
<reference evidence="14 15" key="1">
    <citation type="journal article" date="2010" name="Science">
        <title>Genomic comparison of the ants Camponotus floridanus and Harpegnathos saltator.</title>
        <authorList>
            <person name="Bonasio R."/>
            <person name="Zhang G."/>
            <person name="Ye C."/>
            <person name="Mutti N.S."/>
            <person name="Fang X."/>
            <person name="Qin N."/>
            <person name="Donahue G."/>
            <person name="Yang P."/>
            <person name="Li Q."/>
            <person name="Li C."/>
            <person name="Zhang P."/>
            <person name="Huang Z."/>
            <person name="Berger S.L."/>
            <person name="Reinberg D."/>
            <person name="Wang J."/>
            <person name="Liebig J."/>
        </authorList>
    </citation>
    <scope>NUCLEOTIDE SEQUENCE [LARGE SCALE GENOMIC DNA]</scope>
    <source>
        <strain evidence="15">C129</strain>
    </source>
</reference>
<keyword evidence="10 12" id="KW-0449">Lipoprotein</keyword>
<comment type="similarity">
    <text evidence="2 11">Belongs to the glypican family.</text>
</comment>
<evidence type="ECO:0000313" key="15">
    <source>
        <dbReference type="Proteomes" id="UP000000311"/>
    </source>
</evidence>
<keyword evidence="5 13" id="KW-0732">Signal</keyword>
<comment type="function">
    <text evidence="12">Cell surface proteoglycan.</text>
</comment>
<evidence type="ECO:0000256" key="5">
    <source>
        <dbReference type="ARBA" id="ARBA00022729"/>
    </source>
</evidence>
<organism evidence="15">
    <name type="scientific">Camponotus floridanus</name>
    <name type="common">Florida carpenter ant</name>
    <dbReference type="NCBI Taxonomy" id="104421"/>
    <lineage>
        <taxon>Eukaryota</taxon>
        <taxon>Metazoa</taxon>
        <taxon>Ecdysozoa</taxon>
        <taxon>Arthropoda</taxon>
        <taxon>Hexapoda</taxon>
        <taxon>Insecta</taxon>
        <taxon>Pterygota</taxon>
        <taxon>Neoptera</taxon>
        <taxon>Endopterygota</taxon>
        <taxon>Hymenoptera</taxon>
        <taxon>Apocrita</taxon>
        <taxon>Aculeata</taxon>
        <taxon>Formicoidea</taxon>
        <taxon>Formicidae</taxon>
        <taxon>Formicinae</taxon>
        <taxon>Camponotus</taxon>
    </lineage>
</organism>
<dbReference type="InParanoid" id="E2AL71"/>
<dbReference type="Pfam" id="PF01153">
    <property type="entry name" value="Glypican"/>
    <property type="match status" value="1"/>
</dbReference>
<dbReference type="GO" id="GO:0090263">
    <property type="term" value="P:positive regulation of canonical Wnt signaling pathway"/>
    <property type="evidence" value="ECO:0007669"/>
    <property type="project" value="TreeGrafter"/>
</dbReference>
<dbReference type="PANTHER" id="PTHR10822">
    <property type="entry name" value="GLYPICAN"/>
    <property type="match status" value="1"/>
</dbReference>
<name>E2AL71_CAMFO</name>
<evidence type="ECO:0000256" key="1">
    <source>
        <dbReference type="ARBA" id="ARBA00004609"/>
    </source>
</evidence>
<sequence length="410" mass="46316">MKIIARAVAFPAPSTLFAWVLLVWCHCACSVVHAKSLHHLKTSTVDNGTEIVANCDLIRPFFDTKNITLVPAAEDFSNTTCYGKCCSKEMEERLKRQARLDFHNLIHHHSRSLQGLLVTTADALRDTVIVLLRKSENQTLSTFNKVYSSLTMVSRPLILSLYQTLVDYVSPSNTPDDLQQPLTRETLQEHFRDFFKSLFPIAYRIILSQQDRQDFTKAFKTCLYNTMDDIQPFGDLPQDTYKKISKSLEATRVLMQALSLGKTFLDKTDSVLFPADSSNNPQQEACYNALLRMTYCPKCKGIGKDVRSCNGFCMNVIRGCLTQPAYELDLAWSGYVETVGRLVAVVDNDNNPLELNIKNAVRDLDTRISGAIMYAMERGPSLEEKVSARVFRIHIQQASSIRSAVGVWEF</sequence>
<dbReference type="PANTHER" id="PTHR10822:SF29">
    <property type="entry name" value="DIVISION ABNORMALLY DELAYED PROTEIN"/>
    <property type="match status" value="1"/>
</dbReference>
<evidence type="ECO:0000256" key="9">
    <source>
        <dbReference type="ARBA" id="ARBA00023207"/>
    </source>
</evidence>
<dbReference type="InterPro" id="IPR001863">
    <property type="entry name" value="Glypican"/>
</dbReference>
<dbReference type="GO" id="GO:0005576">
    <property type="term" value="C:extracellular region"/>
    <property type="evidence" value="ECO:0007669"/>
    <property type="project" value="TreeGrafter"/>
</dbReference>
<evidence type="ECO:0000256" key="10">
    <source>
        <dbReference type="ARBA" id="ARBA00023288"/>
    </source>
</evidence>
<dbReference type="OrthoDB" id="6380619at2759"/>
<evidence type="ECO:0000256" key="8">
    <source>
        <dbReference type="ARBA" id="ARBA00023180"/>
    </source>
</evidence>
<keyword evidence="4 12" id="KW-0336">GPI-anchor</keyword>
<dbReference type="GO" id="GO:0098552">
    <property type="term" value="C:side of membrane"/>
    <property type="evidence" value="ECO:0007669"/>
    <property type="project" value="UniProtKB-KW"/>
</dbReference>
<comment type="subcellular location">
    <subcellularLocation>
        <location evidence="1 12">Cell membrane</location>
        <topology evidence="1 12">Lipid-anchor</topology>
        <topology evidence="1 12">GPI-anchor</topology>
    </subcellularLocation>
</comment>
<proteinExistence type="inferred from homology"/>
<evidence type="ECO:0000256" key="2">
    <source>
        <dbReference type="ARBA" id="ARBA00010260"/>
    </source>
</evidence>
<keyword evidence="15" id="KW-1185">Reference proteome</keyword>
<dbReference type="OMA" id="PQQEACY"/>
<evidence type="ECO:0000256" key="4">
    <source>
        <dbReference type="ARBA" id="ARBA00022622"/>
    </source>
</evidence>
<evidence type="ECO:0000256" key="6">
    <source>
        <dbReference type="ARBA" id="ARBA00022974"/>
    </source>
</evidence>
<evidence type="ECO:0000256" key="12">
    <source>
        <dbReference type="RuleBase" id="RU003519"/>
    </source>
</evidence>
<accession>E2AL71</accession>
<dbReference type="FunCoup" id="E2AL71">
    <property type="interactions" value="129"/>
</dbReference>
<keyword evidence="3" id="KW-1003">Cell membrane</keyword>
<evidence type="ECO:0000313" key="14">
    <source>
        <dbReference type="EMBL" id="EFN65826.1"/>
    </source>
</evidence>
<gene>
    <name evidence="14" type="ORF">EAG_04651</name>
</gene>
<evidence type="ECO:0000256" key="7">
    <source>
        <dbReference type="ARBA" id="ARBA00023136"/>
    </source>
</evidence>
<feature type="chain" id="PRO_5003157256" evidence="13">
    <location>
        <begin position="35"/>
        <end position="410"/>
    </location>
</feature>
<keyword evidence="6 12" id="KW-0654">Proteoglycan</keyword>